<comment type="caution">
    <text evidence="3">The sequence shown here is derived from an EMBL/GenBank/DDBJ whole genome shotgun (WGS) entry which is preliminary data.</text>
</comment>
<feature type="compositionally biased region" description="Polar residues" evidence="1">
    <location>
        <begin position="2445"/>
        <end position="2464"/>
    </location>
</feature>
<feature type="region of interest" description="Disordered" evidence="1">
    <location>
        <begin position="1824"/>
        <end position="1890"/>
    </location>
</feature>
<feature type="region of interest" description="Disordered" evidence="1">
    <location>
        <begin position="2496"/>
        <end position="2525"/>
    </location>
</feature>
<feature type="region of interest" description="Disordered" evidence="1">
    <location>
        <begin position="2261"/>
        <end position="2291"/>
    </location>
</feature>
<proteinExistence type="predicted"/>
<feature type="region of interest" description="Disordered" evidence="1">
    <location>
        <begin position="1342"/>
        <end position="1386"/>
    </location>
</feature>
<feature type="region of interest" description="Disordered" evidence="1">
    <location>
        <begin position="1939"/>
        <end position="1958"/>
    </location>
</feature>
<feature type="region of interest" description="Disordered" evidence="1">
    <location>
        <begin position="1191"/>
        <end position="1233"/>
    </location>
</feature>
<feature type="region of interest" description="Disordered" evidence="1">
    <location>
        <begin position="1461"/>
        <end position="1493"/>
    </location>
</feature>
<feature type="compositionally biased region" description="Basic and acidic residues" evidence="1">
    <location>
        <begin position="1683"/>
        <end position="1706"/>
    </location>
</feature>
<evidence type="ECO:0000313" key="3">
    <source>
        <dbReference type="EMBL" id="KFG33886.1"/>
    </source>
</evidence>
<organism evidence="3 4">
    <name type="scientific">Toxoplasma gondii FOU</name>
    <dbReference type="NCBI Taxonomy" id="943167"/>
    <lineage>
        <taxon>Eukaryota</taxon>
        <taxon>Sar</taxon>
        <taxon>Alveolata</taxon>
        <taxon>Apicomplexa</taxon>
        <taxon>Conoidasida</taxon>
        <taxon>Coccidia</taxon>
        <taxon>Eucoccidiorida</taxon>
        <taxon>Eimeriorina</taxon>
        <taxon>Sarcocystidae</taxon>
        <taxon>Toxoplasma</taxon>
    </lineage>
</organism>
<gene>
    <name evidence="3" type="ORF">TGFOU_245530</name>
</gene>
<feature type="region of interest" description="Disordered" evidence="1">
    <location>
        <begin position="1646"/>
        <end position="1706"/>
    </location>
</feature>
<feature type="compositionally biased region" description="Polar residues" evidence="1">
    <location>
        <begin position="2261"/>
        <end position="2272"/>
    </location>
</feature>
<protein>
    <submittedName>
        <fullName evidence="3">Putative transmembrane protein</fullName>
    </submittedName>
</protein>
<feature type="compositionally biased region" description="Basic and acidic residues" evidence="1">
    <location>
        <begin position="1342"/>
        <end position="1354"/>
    </location>
</feature>
<keyword evidence="2" id="KW-0472">Membrane</keyword>
<feature type="transmembrane region" description="Helical" evidence="2">
    <location>
        <begin position="108"/>
        <end position="128"/>
    </location>
</feature>
<dbReference type="VEuPathDB" id="ToxoDB:TGFOU_245530"/>
<dbReference type="Proteomes" id="UP000028838">
    <property type="component" value="Unassembled WGS sequence"/>
</dbReference>
<feature type="compositionally biased region" description="Basic and acidic residues" evidence="1">
    <location>
        <begin position="1533"/>
        <end position="1557"/>
    </location>
</feature>
<name>A0A086JP18_TOXGO</name>
<feature type="region of interest" description="Disordered" evidence="1">
    <location>
        <begin position="1729"/>
        <end position="1768"/>
    </location>
</feature>
<evidence type="ECO:0000256" key="2">
    <source>
        <dbReference type="SAM" id="Phobius"/>
    </source>
</evidence>
<feature type="compositionally biased region" description="Basic and acidic residues" evidence="1">
    <location>
        <begin position="1840"/>
        <end position="1862"/>
    </location>
</feature>
<feature type="compositionally biased region" description="Basic and acidic residues" evidence="1">
    <location>
        <begin position="1318"/>
        <end position="1328"/>
    </location>
</feature>
<keyword evidence="2" id="KW-1133">Transmembrane helix</keyword>
<feature type="region of interest" description="Disordered" evidence="1">
    <location>
        <begin position="1529"/>
        <end position="1559"/>
    </location>
</feature>
<evidence type="ECO:0000256" key="1">
    <source>
        <dbReference type="SAM" id="MobiDB-lite"/>
    </source>
</evidence>
<keyword evidence="2 3" id="KW-0812">Transmembrane</keyword>
<sequence>MVDRILRTHWRPLRVSPSRPSMARDGKNIDAGSPEGRPAADSTALTPWCAGDCFPPFPDDILGWLRFANSSQLHSHLYQMCLLRLAFLCQTLLVLGLTYCSVQVSKGVLLLFLFTVLIWFAVEGGLHLTQSAFSWGGTGRRRRQHVKDVSIQPCMTLALLCELITPQIAVWVLDLPAKTVLTTRLLSSSICRILSFCARLSPADLFVVSSVDVGLSIGAVTSLRRWANNSEDVALVAAASAALLFSGLTTGLSSPGTPGRTTGSVFPFSGVLSRWTEEDSQQENPRCNENIPEHHGHAAKTGVAGPGYRSVFYLEERKRVPHVVSQDEKNQNFQAENRFPVTPVGQSGAGSGHPFFTRVGFGADSEMSSHTTTTLFASHPRVLAPMLQPSMLTPSGLLSGHLDPCPSHSTASPGGTGNNNVSRVGHWPLRKKAVASVHNVEFYETPSCPSSCLTGPVQKHPIWDLWSSTYHVNTHEAEPRSATDVAGLVLRASDILILSSLERCRHTIQMLTTHSVPKFQESGGDSVSEVDCRLLNEVVLVECHHVVDELELIHKNLVGILRLLGRCSPGCFVSSATVSNYPSTDEVNPPISKQPNSDLWERCHGGCPSKSSRRAVGNIQATCPACGSSDLLQCVCIAIDQPRPFELYHCMDLLKRGAAVVAQATSVNVRVAIADDVDSLTSVRYGDCFGVPKTEAVNIRDELGHAQRLTVELHSYQGRMRQSGEFPEDPIAGGVTRGTVTHGVSERAASSCEGDVNDLCRNVRNMGRQKELWLEGHEKELLVVLQSLIAAVSAAASPGDEVTLSVRVDTETSPGCLEHADFCSADPATGFRHLETDRGDEDALPCESEFDSSKGRATRSTSPFFVTWEQQMESAWHAFCFEVTLLTSKGISLEKPGVSAEAEIDMHQMTPHLLAAFIQECLDLPRCVYAPHSYERDNYSSTQQVPRAGIRGYRGATTNDGTCRGVQHGVDSMLGAEHEHSGRRSERMMVDELESTRASCNCVARCPVTGGRSQSPSDGWAADKPAVPHEKLNALSSVLRFCQAVIERRFGGRLGTSRVNTSADFQKTRIPREIARDTVNKTVEERRSESYSQELTNLLARRRESTGEASSRADKGLRLAQVPSQDGFSVFFTLPLRRCPLPPGAANTCDRLRLVETGYGKIPGHEASLAGGDHRRHADVGVTPICAGSPGRGHLCQPRRSGTEKHMQFSEAGVTHQPGSRSDGNTEMRSLSSGARIGNSAGLWSLDDSPATARSLSVPQASGCRAAAHPTVFPEKRNAAHSLHTAETVERIGCKMKTRSLTRDTRRQQGSGGPLEELEGKEHNVQQAVRDHGPVRQLLKKREQKTFEDGEANNRFRSGLLRGNEEGEFPGRGPAEGNTPTGSTWNTSKCTATRECLLDFALRHTSKKRPKYGCLQDSDKTSSSIDEFPTRSRVLLPFGDVPSLIPFVSSEPALVAEMKPKEDAGNNINVQSTQTPVSCHRPQRDWPPNAASLSSHQTATKCQVLNPDTPTVDVSIPWGVPGTYGVLKASSRTSDRSTEECTRNGEGKGSSDARVDAGKPTGCASGSHACLQMRDVKHIRNDQGEGTLHTPSVACWVCKMSPKARERALRHNHFPLFSSSADESAFSAAADALFDESVRIDQEHKHNAKLLSPDSAVSENRVEGLSRQSKGPSMLGGALSHSVAEKREMTKNEQQREENVGGRKNAHIDRETSIRFRVVQPVLSGELNTTNTVGLTGPPSPRRTSGSGHCTSARRKSSNSLDIPLCSPMVTGKPRMGILGEEREPWCFPAGSHRHLRPCSEAAFAFQSAVDPLDSNYESEEACELRQPGKGLRQHGRTYQMEKRGEGDQKKRESEKVVETGLERQSNARKQLDPVPQTEETAATSDSPAGIDAIRIGLQQCLDLQRKKHGVSTSANPTHRLVGHTLPAQGTEAFLDGTLSDQSVNRRTEEQQTPGNSFSYVPLLEHANAKSNSLHDEPLAGGVETLRSGSSGDRPATDHAPLYGTVRSLLSSDRGKQTTSRRGEGYEEEVSTHRERIKMNMQSAATARGQQERRHSCPTEPLLGPACTHLDHASSLQVIQDESAGDCGSRDGFAGILLMPLSSHVYAIPSRIALKRQGETGEKGTLWVDSQEQGDARLRDNDGADGNKEAIRFRTIHSSTRTPPPCPVQRVAPNEAEERKETATHSVFIDTIEGLGEEDQQERRWIQLQQEEQQLRMQLKRTTGLLESLAARRKKTYHTVPAADNERPPTVPSFVKTAHVESNANMGGSNQDGRTRGGKNDALQSEDTCQKEHEAPFILTRSLDAEGHDKVVLAASRGWSPSCLSAGKILSSSSPREAPLSSSNNEAFTWNRARYQGFSGAEEELFPSARAEIPGGKTFTSPPVVWGRQGAIGANGTPMIVPRKLRETTYENDQCRTNDACGFARGKPQTWLSIYGTPLTAVRTVSSGSQGSEKRQSGTLMSTLQRKDRDSGGCEQVGLKNRKGCSLGFSTAHIPMGFHGTPMTEPRIVRPRGSPEHSNENGRRQ</sequence>
<accession>A0A086JP18</accession>
<reference evidence="3 4" key="1">
    <citation type="submission" date="2014-07" db="EMBL/GenBank/DDBJ databases">
        <authorList>
            <person name="Sibley D."/>
            <person name="Venepally P."/>
            <person name="Karamycheva S."/>
            <person name="Hadjithomas M."/>
            <person name="Khan A."/>
            <person name="Brunk B."/>
            <person name="Roos D."/>
            <person name="Caler E."/>
            <person name="Lorenzi H."/>
        </authorList>
    </citation>
    <scope>NUCLEOTIDE SEQUENCE [LARGE SCALE GENOMIC DNA]</scope>
    <source>
        <strain evidence="3 4">FOU</strain>
    </source>
</reference>
<dbReference type="OrthoDB" id="330439at2759"/>
<feature type="compositionally biased region" description="Basic and acidic residues" evidence="1">
    <location>
        <begin position="2513"/>
        <end position="2525"/>
    </location>
</feature>
<feature type="compositionally biased region" description="Polar residues" evidence="1">
    <location>
        <begin position="1217"/>
        <end position="1233"/>
    </location>
</feature>
<dbReference type="EMBL" id="AEYH02002863">
    <property type="protein sequence ID" value="KFG33886.1"/>
    <property type="molecule type" value="Genomic_DNA"/>
</dbReference>
<feature type="region of interest" description="Disordered" evidence="1">
    <location>
        <begin position="1300"/>
        <end position="1328"/>
    </location>
</feature>
<feature type="region of interest" description="Disordered" evidence="1">
    <location>
        <begin position="2010"/>
        <end position="2032"/>
    </location>
</feature>
<feature type="region of interest" description="Disordered" evidence="1">
    <location>
        <begin position="2445"/>
        <end position="2477"/>
    </location>
</feature>
<evidence type="ECO:0000313" key="4">
    <source>
        <dbReference type="Proteomes" id="UP000028838"/>
    </source>
</evidence>
<feature type="compositionally biased region" description="Polar residues" evidence="1">
    <location>
        <begin position="1466"/>
        <end position="1477"/>
    </location>
</feature>
<feature type="transmembrane region" description="Helical" evidence="2">
    <location>
        <begin position="81"/>
        <end position="102"/>
    </location>
</feature>
<feature type="compositionally biased region" description="Basic and acidic residues" evidence="1">
    <location>
        <begin position="2013"/>
        <end position="2032"/>
    </location>
</feature>
<feature type="transmembrane region" description="Helical" evidence="2">
    <location>
        <begin position="149"/>
        <end position="173"/>
    </location>
</feature>
<feature type="region of interest" description="Disordered" evidence="1">
    <location>
        <begin position="1909"/>
        <end position="1929"/>
    </location>
</feature>
<feature type="compositionally biased region" description="Polar residues" evidence="1">
    <location>
        <begin position="1878"/>
        <end position="1887"/>
    </location>
</feature>
<feature type="region of interest" description="Disordered" evidence="1">
    <location>
        <begin position="16"/>
        <end position="43"/>
    </location>
</feature>